<dbReference type="InterPro" id="IPR011004">
    <property type="entry name" value="Trimer_LpxA-like_sf"/>
</dbReference>
<dbReference type="Proteomes" id="UP000721415">
    <property type="component" value="Unassembled WGS sequence"/>
</dbReference>
<keyword evidence="3" id="KW-1185">Reference proteome</keyword>
<name>A0ABS0LMI4_9LACT</name>
<gene>
    <name evidence="2" type="ORF">HZY91_00510</name>
</gene>
<dbReference type="PANTHER" id="PTHR23416">
    <property type="entry name" value="SIALIC ACID SYNTHASE-RELATED"/>
    <property type="match status" value="1"/>
</dbReference>
<dbReference type="Pfam" id="PF00132">
    <property type="entry name" value="Hexapep"/>
    <property type="match status" value="1"/>
</dbReference>
<dbReference type="InterPro" id="IPR001451">
    <property type="entry name" value="Hexapep"/>
</dbReference>
<evidence type="ECO:0000313" key="3">
    <source>
        <dbReference type="Proteomes" id="UP000721415"/>
    </source>
</evidence>
<sequence>MPLFIYIIRGTIDYFLGNILALFLYKKKYITGKYFRESRLGFLKIGWGWVVSDFFARSFLRINNGVPFPISPRNHVNTPENIHFNPDDLLIFQGQGKYFQAVGATITIGKGCYIADNVGIITANHSLKDLKRHEKGQSITLGENCWIGMNSVILPGVKLGDNTVVGAGSVVTKSFPEGNCIVAGNPAKIIKILNKNMEVNNGNYSGN</sequence>
<keyword evidence="1" id="KW-0472">Membrane</keyword>
<accession>A0ABS0LMI4</accession>
<organism evidence="2 3">
    <name type="scientific">Facklamia lactis</name>
    <dbReference type="NCBI Taxonomy" id="2749967"/>
    <lineage>
        <taxon>Bacteria</taxon>
        <taxon>Bacillati</taxon>
        <taxon>Bacillota</taxon>
        <taxon>Bacilli</taxon>
        <taxon>Lactobacillales</taxon>
        <taxon>Aerococcaceae</taxon>
        <taxon>Facklamia</taxon>
    </lineage>
</organism>
<dbReference type="SUPFAM" id="SSF51161">
    <property type="entry name" value="Trimeric LpxA-like enzymes"/>
    <property type="match status" value="1"/>
</dbReference>
<feature type="transmembrane region" description="Helical" evidence="1">
    <location>
        <begin position="6"/>
        <end position="25"/>
    </location>
</feature>
<dbReference type="Gene3D" id="2.160.10.10">
    <property type="entry name" value="Hexapeptide repeat proteins"/>
    <property type="match status" value="1"/>
</dbReference>
<comment type="caution">
    <text evidence="2">The sequence shown here is derived from an EMBL/GenBank/DDBJ whole genome shotgun (WGS) entry which is preliminary data.</text>
</comment>
<evidence type="ECO:0000313" key="2">
    <source>
        <dbReference type="EMBL" id="MBG9985370.1"/>
    </source>
</evidence>
<dbReference type="GO" id="GO:0016746">
    <property type="term" value="F:acyltransferase activity"/>
    <property type="evidence" value="ECO:0007669"/>
    <property type="project" value="UniProtKB-KW"/>
</dbReference>
<dbReference type="RefSeq" id="WP_197113473.1">
    <property type="nucleotide sequence ID" value="NZ_JACBXQ010000001.1"/>
</dbReference>
<dbReference type="InterPro" id="IPR051159">
    <property type="entry name" value="Hexapeptide_acetyltransf"/>
</dbReference>
<keyword evidence="1" id="KW-0812">Transmembrane</keyword>
<keyword evidence="2" id="KW-0808">Transferase</keyword>
<reference evidence="2 3" key="1">
    <citation type="submission" date="2020-07" db="EMBL/GenBank/DDBJ databases">
        <title>Facklamia lactis sp. nov., isolated from raw milk.</title>
        <authorList>
            <person name="Doll E.V."/>
            <person name="Huptas C."/>
            <person name="Staib L."/>
            <person name="Wenning M."/>
            <person name="Scherer S."/>
        </authorList>
    </citation>
    <scope>NUCLEOTIDE SEQUENCE [LARGE SCALE GENOMIC DNA]</scope>
    <source>
        <strain evidence="2 3">DSM 111018</strain>
    </source>
</reference>
<proteinExistence type="predicted"/>
<keyword evidence="2" id="KW-0012">Acyltransferase</keyword>
<keyword evidence="1" id="KW-1133">Transmembrane helix</keyword>
<evidence type="ECO:0000256" key="1">
    <source>
        <dbReference type="SAM" id="Phobius"/>
    </source>
</evidence>
<protein>
    <submittedName>
        <fullName evidence="2">Acyltransferase</fullName>
    </submittedName>
</protein>
<dbReference type="EMBL" id="JACBXQ010000001">
    <property type="protein sequence ID" value="MBG9985370.1"/>
    <property type="molecule type" value="Genomic_DNA"/>
</dbReference>